<dbReference type="PANTHER" id="PTHR10000:SF8">
    <property type="entry name" value="HAD SUPERFAMILY HYDROLASE-LIKE, TYPE 3"/>
    <property type="match status" value="1"/>
</dbReference>
<comment type="caution">
    <text evidence="2">The sequence shown here is derived from an EMBL/GenBank/DDBJ whole genome shotgun (WGS) entry which is preliminary data.</text>
</comment>
<reference evidence="3" key="1">
    <citation type="journal article" date="2019" name="Int. J. Syst. Evol. Microbiol.">
        <title>The Global Catalogue of Microorganisms (GCM) 10K type strain sequencing project: providing services to taxonomists for standard genome sequencing and annotation.</title>
        <authorList>
            <consortium name="The Broad Institute Genomics Platform"/>
            <consortium name="The Broad Institute Genome Sequencing Center for Infectious Disease"/>
            <person name="Wu L."/>
            <person name="Ma J."/>
        </authorList>
    </citation>
    <scope>NUCLEOTIDE SEQUENCE [LARGE SCALE GENOMIC DNA]</scope>
    <source>
        <strain evidence="3">CCM 7043</strain>
    </source>
</reference>
<dbReference type="GO" id="GO:0016787">
    <property type="term" value="F:hydrolase activity"/>
    <property type="evidence" value="ECO:0007669"/>
    <property type="project" value="UniProtKB-KW"/>
</dbReference>
<accession>A0ABW4V6V7</accession>
<evidence type="ECO:0000313" key="2">
    <source>
        <dbReference type="EMBL" id="MFD2025758.1"/>
    </source>
</evidence>
<dbReference type="Proteomes" id="UP001597338">
    <property type="component" value="Unassembled WGS sequence"/>
</dbReference>
<dbReference type="Gene3D" id="3.40.50.1000">
    <property type="entry name" value="HAD superfamily/HAD-like"/>
    <property type="match status" value="2"/>
</dbReference>
<dbReference type="SUPFAM" id="SSF56784">
    <property type="entry name" value="HAD-like"/>
    <property type="match status" value="1"/>
</dbReference>
<dbReference type="PANTHER" id="PTHR10000">
    <property type="entry name" value="PHOSPHOSERINE PHOSPHATASE"/>
    <property type="match status" value="1"/>
</dbReference>
<dbReference type="InterPro" id="IPR023214">
    <property type="entry name" value="HAD_sf"/>
</dbReference>
<organism evidence="2 3">
    <name type="scientific">Promicromonospora aerolata</name>
    <dbReference type="NCBI Taxonomy" id="195749"/>
    <lineage>
        <taxon>Bacteria</taxon>
        <taxon>Bacillati</taxon>
        <taxon>Actinomycetota</taxon>
        <taxon>Actinomycetes</taxon>
        <taxon>Micrococcales</taxon>
        <taxon>Promicromonosporaceae</taxon>
        <taxon>Promicromonospora</taxon>
    </lineage>
</organism>
<gene>
    <name evidence="2" type="ORF">ACFSL2_09570</name>
</gene>
<dbReference type="EC" id="3.1.3.-" evidence="2"/>
<dbReference type="EMBL" id="JBHUHF010000001">
    <property type="protein sequence ID" value="MFD2025758.1"/>
    <property type="molecule type" value="Genomic_DNA"/>
</dbReference>
<evidence type="ECO:0000313" key="3">
    <source>
        <dbReference type="Proteomes" id="UP001597338"/>
    </source>
</evidence>
<protein>
    <submittedName>
        <fullName evidence="2">HAD family hydrolase</fullName>
        <ecNumber evidence="2">3.1.3.-</ecNumber>
    </submittedName>
</protein>
<dbReference type="Pfam" id="PF08282">
    <property type="entry name" value="Hydrolase_3"/>
    <property type="match status" value="2"/>
</dbReference>
<dbReference type="Gene3D" id="3.30.1240.10">
    <property type="match status" value="1"/>
</dbReference>
<name>A0ABW4V6V7_9MICO</name>
<proteinExistence type="predicted"/>
<dbReference type="InterPro" id="IPR036412">
    <property type="entry name" value="HAD-like_sf"/>
</dbReference>
<keyword evidence="3" id="KW-1185">Reference proteome</keyword>
<dbReference type="RefSeq" id="WP_377197633.1">
    <property type="nucleotide sequence ID" value="NZ_JBHUHF010000001.1"/>
</dbReference>
<dbReference type="PROSITE" id="PS01229">
    <property type="entry name" value="COF_2"/>
    <property type="match status" value="1"/>
</dbReference>
<keyword evidence="2" id="KW-0378">Hydrolase</keyword>
<feature type="region of interest" description="Disordered" evidence="1">
    <location>
        <begin position="350"/>
        <end position="369"/>
    </location>
</feature>
<sequence>MRNTALRTPPATTAVTAPSLLVALDIDGTLVDSERRIPPGTVETLDRVRAAGHEVVLATGRSLAGLLPIATRLGLTTGWAVCSNGALTVHLDPSAPSGYDIVEARRFDPAPVMRRALDVAPSVRVAIEKIGWGWRTSSPFESGELNGQQKSVLLADLMAEPATRIALSAPDLRRYTDALRATGVTVAPQGADWLDITAAGVNKAAALDVIRADLGIPADRTVAVGDGVNDLDMLTWAERSVAMGHAPAIVRSAADETTGTINQAGALPVLTSLVPAVDNSLSPLAAQIATAERTAPGPVVLRVWHGVGPDLARCEAWTLQDGRWVRHAPIPSGVGVTMRAIETAALEAGLPYPRGDEGRRRAQWRSVTGDSPAGFELPLSSL</sequence>
<evidence type="ECO:0000256" key="1">
    <source>
        <dbReference type="SAM" id="MobiDB-lite"/>
    </source>
</evidence>